<keyword evidence="5 6" id="KW-0472">Membrane</keyword>
<evidence type="ECO:0000256" key="1">
    <source>
        <dbReference type="ARBA" id="ARBA00004141"/>
    </source>
</evidence>
<dbReference type="PANTHER" id="PTHR15876:SF8">
    <property type="entry name" value="TRANSMEMBRANE PROTEIN ADIPOCYTE-ASSOCIATED 1"/>
    <property type="match status" value="1"/>
</dbReference>
<accession>A0A815PM98</accession>
<evidence type="ECO:0000313" key="9">
    <source>
        <dbReference type="Proteomes" id="UP000663870"/>
    </source>
</evidence>
<keyword evidence="4 6" id="KW-1133">Transmembrane helix</keyword>
<reference evidence="8" key="1">
    <citation type="submission" date="2021-02" db="EMBL/GenBank/DDBJ databases">
        <authorList>
            <person name="Nowell W R."/>
        </authorList>
    </citation>
    <scope>NUCLEOTIDE SEQUENCE</scope>
</reference>
<evidence type="ECO:0000256" key="2">
    <source>
        <dbReference type="ARBA" id="ARBA00010125"/>
    </source>
</evidence>
<feature type="transmembrane region" description="Helical" evidence="6">
    <location>
        <begin position="20"/>
        <end position="38"/>
    </location>
</feature>
<evidence type="ECO:0000256" key="3">
    <source>
        <dbReference type="ARBA" id="ARBA00022692"/>
    </source>
</evidence>
<comment type="similarity">
    <text evidence="2">Belongs to the UPF0359 family.</text>
</comment>
<proteinExistence type="inferred from homology"/>
<feature type="transmembrane region" description="Helical" evidence="6">
    <location>
        <begin position="89"/>
        <end position="113"/>
    </location>
</feature>
<evidence type="ECO:0000256" key="4">
    <source>
        <dbReference type="ARBA" id="ARBA00022989"/>
    </source>
</evidence>
<dbReference type="AlphaFoldDB" id="A0A815PM98"/>
<gene>
    <name evidence="8" type="ORF">JXQ802_LOCUS37579</name>
    <name evidence="7" type="ORF">PYM288_LOCUS22840</name>
</gene>
<dbReference type="InterPro" id="IPR018781">
    <property type="entry name" value="TPRA1/CAND2/CAND8"/>
</dbReference>
<organism evidence="8 9">
    <name type="scientific">Rotaria sordida</name>
    <dbReference type="NCBI Taxonomy" id="392033"/>
    <lineage>
        <taxon>Eukaryota</taxon>
        <taxon>Metazoa</taxon>
        <taxon>Spiralia</taxon>
        <taxon>Gnathifera</taxon>
        <taxon>Rotifera</taxon>
        <taxon>Eurotatoria</taxon>
        <taxon>Bdelloidea</taxon>
        <taxon>Philodinida</taxon>
        <taxon>Philodinidae</taxon>
        <taxon>Rotaria</taxon>
    </lineage>
</organism>
<feature type="transmembrane region" description="Helical" evidence="6">
    <location>
        <begin position="232"/>
        <end position="255"/>
    </location>
</feature>
<dbReference type="PANTHER" id="PTHR15876">
    <property type="entry name" value="TRANSMEMBRANE PROTEIN ADIPOCYTE-ASSOCIATED 1"/>
    <property type="match status" value="1"/>
</dbReference>
<keyword evidence="9" id="KW-1185">Reference proteome</keyword>
<evidence type="ECO:0000256" key="6">
    <source>
        <dbReference type="SAM" id="Phobius"/>
    </source>
</evidence>
<feature type="transmembrane region" description="Helical" evidence="6">
    <location>
        <begin position="205"/>
        <end position="226"/>
    </location>
</feature>
<dbReference type="Proteomes" id="UP000663854">
    <property type="component" value="Unassembled WGS sequence"/>
</dbReference>
<dbReference type="GO" id="GO:0005886">
    <property type="term" value="C:plasma membrane"/>
    <property type="evidence" value="ECO:0007669"/>
    <property type="project" value="TreeGrafter"/>
</dbReference>
<comment type="subcellular location">
    <subcellularLocation>
        <location evidence="1">Membrane</location>
        <topology evidence="1">Multi-pass membrane protein</topology>
    </subcellularLocation>
</comment>
<feature type="transmembrane region" description="Helical" evidence="6">
    <location>
        <begin position="50"/>
        <end position="74"/>
    </location>
</feature>
<sequence length="323" mass="37762">MSFSHYRSRPTRTVVRYFDLIILIPNLIFLLFLIIKWYHTRTKLNFNKPLLFTVSCLIFIVSFVNIIRCLYSMIFAEQTSYTIGIILKILWLLVRFTLLCTELSLLVFGIYFGRSNPNRPWIKTIKILIISSICSLIYTITQGVLEFRGDTRPSSFQLTNYNLYSYGGMKFLLISSSIFLLMYIIIFFLPILCRQHRKFLPIRRSFYIYCFIMAIINGIQIIGTILNLTETTKFAMCIVDGTTCIFYICFAPFVYHQFLRRALSSQTLIPQVMYADSTIIDDDDDDDDHLIDSEMNLNRPLLNYSLDHDENILNTGLIRSVIS</sequence>
<dbReference type="EMBL" id="CAJNOL010002019">
    <property type="protein sequence ID" value="CAF1450776.1"/>
    <property type="molecule type" value="Genomic_DNA"/>
</dbReference>
<evidence type="ECO:0000313" key="7">
    <source>
        <dbReference type="EMBL" id="CAF1162852.1"/>
    </source>
</evidence>
<dbReference type="GO" id="GO:0004930">
    <property type="term" value="F:G protein-coupled receptor activity"/>
    <property type="evidence" value="ECO:0007669"/>
    <property type="project" value="TreeGrafter"/>
</dbReference>
<dbReference type="EMBL" id="CAJNOH010001008">
    <property type="protein sequence ID" value="CAF1162852.1"/>
    <property type="molecule type" value="Genomic_DNA"/>
</dbReference>
<keyword evidence="3 6" id="KW-0812">Transmembrane</keyword>
<dbReference type="Proteomes" id="UP000663870">
    <property type="component" value="Unassembled WGS sequence"/>
</dbReference>
<dbReference type="Pfam" id="PF10160">
    <property type="entry name" value="Tmemb_40"/>
    <property type="match status" value="1"/>
</dbReference>
<protein>
    <submittedName>
        <fullName evidence="8">Uncharacterized protein</fullName>
    </submittedName>
</protein>
<feature type="transmembrane region" description="Helical" evidence="6">
    <location>
        <begin position="171"/>
        <end position="193"/>
    </location>
</feature>
<name>A0A815PM98_9BILA</name>
<evidence type="ECO:0000256" key="5">
    <source>
        <dbReference type="ARBA" id="ARBA00023136"/>
    </source>
</evidence>
<comment type="caution">
    <text evidence="8">The sequence shown here is derived from an EMBL/GenBank/DDBJ whole genome shotgun (WGS) entry which is preliminary data.</text>
</comment>
<evidence type="ECO:0000313" key="8">
    <source>
        <dbReference type="EMBL" id="CAF1450776.1"/>
    </source>
</evidence>